<feature type="binding site" evidence="2">
    <location>
        <begin position="12"/>
        <end position="17"/>
    </location>
    <ligand>
        <name>ATP</name>
        <dbReference type="ChEBI" id="CHEBI:30616"/>
    </ligand>
</feature>
<dbReference type="EC" id="6.3.3.3" evidence="2"/>
<comment type="subunit">
    <text evidence="2">Homodimer.</text>
</comment>
<evidence type="ECO:0000313" key="3">
    <source>
        <dbReference type="EMBL" id="WCL54900.1"/>
    </source>
</evidence>
<comment type="catalytic activity">
    <reaction evidence="2">
        <text>(7R,8S)-7,8-diammoniononanoate + CO2 + ATP = (4R,5S)-dethiobiotin + ADP + phosphate + 3 H(+)</text>
        <dbReference type="Rhea" id="RHEA:15805"/>
        <dbReference type="ChEBI" id="CHEBI:15378"/>
        <dbReference type="ChEBI" id="CHEBI:16526"/>
        <dbReference type="ChEBI" id="CHEBI:30616"/>
        <dbReference type="ChEBI" id="CHEBI:43474"/>
        <dbReference type="ChEBI" id="CHEBI:149469"/>
        <dbReference type="ChEBI" id="CHEBI:149473"/>
        <dbReference type="ChEBI" id="CHEBI:456216"/>
        <dbReference type="EC" id="6.3.3.3"/>
    </reaction>
</comment>
<dbReference type="GO" id="GO:0009102">
    <property type="term" value="P:biotin biosynthetic process"/>
    <property type="evidence" value="ECO:0007669"/>
    <property type="project" value="UniProtKB-UniRule"/>
</dbReference>
<dbReference type="InterPro" id="IPR004472">
    <property type="entry name" value="DTB_synth_BioD"/>
</dbReference>
<dbReference type="KEGG" id="gso:PH603_03895"/>
<comment type="similarity">
    <text evidence="2">Belongs to the dethiobiotin synthetase family.</text>
</comment>
<keyword evidence="4" id="KW-1185">Reference proteome</keyword>
<dbReference type="Proteomes" id="UP001217500">
    <property type="component" value="Chromosome"/>
</dbReference>
<feature type="binding site" evidence="2">
    <location>
        <position position="52"/>
    </location>
    <ligand>
        <name>ATP</name>
        <dbReference type="ChEBI" id="CHEBI:30616"/>
    </ligand>
</feature>
<dbReference type="AlphaFoldDB" id="A0AAF0BMQ8"/>
<evidence type="ECO:0000256" key="2">
    <source>
        <dbReference type="HAMAP-Rule" id="MF_00336"/>
    </source>
</evidence>
<dbReference type="HAMAP" id="MF_00336">
    <property type="entry name" value="BioD"/>
    <property type="match status" value="1"/>
</dbReference>
<dbReference type="InterPro" id="IPR027417">
    <property type="entry name" value="P-loop_NTPase"/>
</dbReference>
<protein>
    <recommendedName>
        <fullName evidence="2">ATP-dependent dethiobiotin synthetase BioD</fullName>
        <ecNumber evidence="2">6.3.3.3</ecNumber>
    </recommendedName>
    <alternativeName>
        <fullName evidence="2">DTB synthetase</fullName>
        <shortName evidence="2">DTBS</shortName>
    </alternativeName>
    <alternativeName>
        <fullName evidence="2">Dethiobiotin synthase</fullName>
    </alternativeName>
</protein>
<feature type="binding site" evidence="2">
    <location>
        <position position="41"/>
    </location>
    <ligand>
        <name>substrate</name>
    </ligand>
</feature>
<dbReference type="RefSeq" id="WP_289504631.1">
    <property type="nucleotide sequence ID" value="NZ_CP116805.1"/>
</dbReference>
<keyword evidence="2" id="KW-0963">Cytoplasm</keyword>
<dbReference type="GO" id="GO:0005524">
    <property type="term" value="F:ATP binding"/>
    <property type="evidence" value="ECO:0007669"/>
    <property type="project" value="UniProtKB-UniRule"/>
</dbReference>
<dbReference type="CDD" id="cd03109">
    <property type="entry name" value="DTBS"/>
    <property type="match status" value="1"/>
</dbReference>
<feature type="binding site" evidence="2">
    <location>
        <position position="52"/>
    </location>
    <ligand>
        <name>Mg(2+)</name>
        <dbReference type="ChEBI" id="CHEBI:18420"/>
    </ligand>
</feature>
<evidence type="ECO:0000256" key="1">
    <source>
        <dbReference type="ARBA" id="ARBA00022756"/>
    </source>
</evidence>
<feature type="active site" evidence="2">
    <location>
        <position position="37"/>
    </location>
</feature>
<accession>A0AAF0BMQ8</accession>
<keyword evidence="1 2" id="KW-0093">Biotin biosynthesis</keyword>
<feature type="binding site" evidence="2">
    <location>
        <begin position="205"/>
        <end position="207"/>
    </location>
    <ligand>
        <name>ATP</name>
        <dbReference type="ChEBI" id="CHEBI:30616"/>
    </ligand>
</feature>
<keyword evidence="2" id="KW-0460">Magnesium</keyword>
<dbReference type="Gene3D" id="3.40.50.300">
    <property type="entry name" value="P-loop containing nucleotide triphosphate hydrolases"/>
    <property type="match status" value="1"/>
</dbReference>
<feature type="binding site" evidence="2">
    <location>
        <position position="16"/>
    </location>
    <ligand>
        <name>Mg(2+)</name>
        <dbReference type="ChEBI" id="CHEBI:18420"/>
    </ligand>
</feature>
<dbReference type="GO" id="GO:0004141">
    <property type="term" value="F:dethiobiotin synthase activity"/>
    <property type="evidence" value="ECO:0007669"/>
    <property type="project" value="UniProtKB-UniRule"/>
</dbReference>
<dbReference type="SUPFAM" id="SSF52540">
    <property type="entry name" value="P-loop containing nucleoside triphosphate hydrolases"/>
    <property type="match status" value="1"/>
</dbReference>
<evidence type="ECO:0000313" key="4">
    <source>
        <dbReference type="Proteomes" id="UP001217500"/>
    </source>
</evidence>
<comment type="function">
    <text evidence="2">Catalyzes a mechanistically unusual reaction, the ATP-dependent insertion of CO2 between the N7 and N8 nitrogen atoms of 7,8-diaminopelargonic acid (DAPA, also called 7,8-diammoniononanoate) to form a ureido ring.</text>
</comment>
<dbReference type="EMBL" id="CP116805">
    <property type="protein sequence ID" value="WCL54900.1"/>
    <property type="molecule type" value="Genomic_DNA"/>
</dbReference>
<keyword evidence="2 3" id="KW-0436">Ligase</keyword>
<dbReference type="NCBIfam" id="TIGR00347">
    <property type="entry name" value="bioD"/>
    <property type="match status" value="1"/>
</dbReference>
<gene>
    <name evidence="2 3" type="primary">bioD</name>
    <name evidence="3" type="ORF">PH603_03895</name>
</gene>
<sequence length="224" mass="23340">MSAFFITSTGTEIGKTLVTAAICHQLGAAGEKVRALKPIISGITDDDWATSDSGIIADALGLPASLDTLNALSPFRYKAPLAPTMAAAAEGRTLDYGDLLKVCSGFLALDGIRLIEGVGGAFVPLSGRTLVADWIADLKLPSLMVTGSYLGTLSHSIATLEAMATRGLAVKAIVMSESAGEGHPDLYESAEALSKLVRLPVMALPRLKGDKPWTHAPDLTHLLS</sequence>
<comment type="caution">
    <text evidence="2">Lacks conserved residue(s) required for the propagation of feature annotation.</text>
</comment>
<keyword evidence="2" id="KW-0547">Nucleotide-binding</keyword>
<dbReference type="GO" id="GO:0005829">
    <property type="term" value="C:cytosol"/>
    <property type="evidence" value="ECO:0007669"/>
    <property type="project" value="TreeGrafter"/>
</dbReference>
<feature type="binding site" evidence="2">
    <location>
        <begin position="116"/>
        <end position="119"/>
    </location>
    <ligand>
        <name>ATP</name>
        <dbReference type="ChEBI" id="CHEBI:30616"/>
    </ligand>
</feature>
<dbReference type="Pfam" id="PF13500">
    <property type="entry name" value="AAA_26"/>
    <property type="match status" value="1"/>
</dbReference>
<dbReference type="PANTHER" id="PTHR43210:SF5">
    <property type="entry name" value="DETHIOBIOTIN SYNTHETASE"/>
    <property type="match status" value="1"/>
</dbReference>
<organism evidence="3 4">
    <name type="scientific">Gimibacter soli</name>
    <dbReference type="NCBI Taxonomy" id="3024400"/>
    <lineage>
        <taxon>Bacteria</taxon>
        <taxon>Pseudomonadati</taxon>
        <taxon>Pseudomonadota</taxon>
        <taxon>Alphaproteobacteria</taxon>
        <taxon>Kordiimonadales</taxon>
        <taxon>Temperatibacteraceae</taxon>
        <taxon>Gimibacter</taxon>
    </lineage>
</organism>
<dbReference type="GO" id="GO:0000287">
    <property type="term" value="F:magnesium ion binding"/>
    <property type="evidence" value="ECO:0007669"/>
    <property type="project" value="UniProtKB-UniRule"/>
</dbReference>
<dbReference type="PIRSF" id="PIRSF006755">
    <property type="entry name" value="DTB_synth"/>
    <property type="match status" value="1"/>
</dbReference>
<name>A0AAF0BMQ8_9PROT</name>
<proteinExistence type="inferred from homology"/>
<comment type="pathway">
    <text evidence="2">Cofactor biosynthesis; biotin biosynthesis; biotin from 7,8-diaminononanoate: step 1/2.</text>
</comment>
<reference evidence="3" key="1">
    <citation type="submission" date="2023-01" db="EMBL/GenBank/DDBJ databases">
        <title>The genome sequence of Kordiimonadaceae bacterium 6D33.</title>
        <authorList>
            <person name="Liu Y."/>
        </authorList>
    </citation>
    <scope>NUCLEOTIDE SEQUENCE</scope>
    <source>
        <strain evidence="3">6D33</strain>
    </source>
</reference>
<comment type="subcellular location">
    <subcellularLocation>
        <location evidence="2">Cytoplasm</location>
    </subcellularLocation>
</comment>
<comment type="cofactor">
    <cofactor evidence="2">
        <name>Mg(2+)</name>
        <dbReference type="ChEBI" id="CHEBI:18420"/>
    </cofactor>
</comment>
<feature type="binding site" evidence="2">
    <location>
        <begin position="176"/>
        <end position="177"/>
    </location>
    <ligand>
        <name>ATP</name>
        <dbReference type="ChEBI" id="CHEBI:30616"/>
    </ligand>
</feature>
<feature type="binding site" evidence="2">
    <location>
        <position position="116"/>
    </location>
    <ligand>
        <name>Mg(2+)</name>
        <dbReference type="ChEBI" id="CHEBI:18420"/>
    </ligand>
</feature>
<keyword evidence="2" id="KW-0479">Metal-binding</keyword>
<dbReference type="PANTHER" id="PTHR43210">
    <property type="entry name" value="DETHIOBIOTIN SYNTHETASE"/>
    <property type="match status" value="1"/>
</dbReference>
<keyword evidence="2" id="KW-0067">ATP-binding</keyword>